<proteinExistence type="predicted"/>
<name>A0A512NNJ5_9HYPH</name>
<dbReference type="Proteomes" id="UP000321058">
    <property type="component" value="Unassembled WGS sequence"/>
</dbReference>
<gene>
    <name evidence="1" type="ORF">RSO01_76810</name>
</gene>
<dbReference type="RefSeq" id="WP_147155855.1">
    <property type="nucleotide sequence ID" value="NZ_BKAJ01000167.1"/>
</dbReference>
<evidence type="ECO:0000313" key="1">
    <source>
        <dbReference type="EMBL" id="GEP60515.1"/>
    </source>
</evidence>
<organism evidence="1 2">
    <name type="scientific">Reyranella soli</name>
    <dbReference type="NCBI Taxonomy" id="1230389"/>
    <lineage>
        <taxon>Bacteria</taxon>
        <taxon>Pseudomonadati</taxon>
        <taxon>Pseudomonadota</taxon>
        <taxon>Alphaproteobacteria</taxon>
        <taxon>Hyphomicrobiales</taxon>
        <taxon>Reyranellaceae</taxon>
        <taxon>Reyranella</taxon>
    </lineage>
</organism>
<keyword evidence="2" id="KW-1185">Reference proteome</keyword>
<accession>A0A512NNJ5</accession>
<protein>
    <submittedName>
        <fullName evidence="1">Uncharacterized protein</fullName>
    </submittedName>
</protein>
<reference evidence="1 2" key="1">
    <citation type="submission" date="2019-07" db="EMBL/GenBank/DDBJ databases">
        <title>Whole genome shotgun sequence of Reyranella soli NBRC 108950.</title>
        <authorList>
            <person name="Hosoyama A."/>
            <person name="Uohara A."/>
            <person name="Ohji S."/>
            <person name="Ichikawa N."/>
        </authorList>
    </citation>
    <scope>NUCLEOTIDE SEQUENCE [LARGE SCALE GENOMIC DNA]</scope>
    <source>
        <strain evidence="1 2">NBRC 108950</strain>
    </source>
</reference>
<evidence type="ECO:0000313" key="2">
    <source>
        <dbReference type="Proteomes" id="UP000321058"/>
    </source>
</evidence>
<dbReference type="AlphaFoldDB" id="A0A512NNJ5"/>
<sequence length="152" mass="16787">MTTSAELFDRACRALFGEPYVAQVAARLAVDKNTVGKWRDGKSRIPPPVWLEISIMIEIRHHELSDLKSAVFAITEATVRVYESDVGGLPVGASADGTFPVVEFTTGTNGDWRVGFWGKLGDNERRLPRGTLAYRLMRNGKTGDPIPLTARR</sequence>
<dbReference type="EMBL" id="BKAJ01000167">
    <property type="protein sequence ID" value="GEP60515.1"/>
    <property type="molecule type" value="Genomic_DNA"/>
</dbReference>
<comment type="caution">
    <text evidence="1">The sequence shown here is derived from an EMBL/GenBank/DDBJ whole genome shotgun (WGS) entry which is preliminary data.</text>
</comment>